<dbReference type="RefSeq" id="YP_010776460.1">
    <property type="nucleotide sequence ID" value="NC_075034.1"/>
</dbReference>
<protein>
    <recommendedName>
        <fullName evidence="1">DNA ligase (NAD(+))</fullName>
        <ecNumber evidence="1">6.5.1.2</ecNumber>
    </recommendedName>
</protein>
<dbReference type="InterPro" id="IPR013840">
    <property type="entry name" value="DNAligase_N"/>
</dbReference>
<evidence type="ECO:0000259" key="6">
    <source>
        <dbReference type="PROSITE" id="PS50172"/>
    </source>
</evidence>
<dbReference type="Pfam" id="PF01653">
    <property type="entry name" value="DNA_ligase_aden"/>
    <property type="match status" value="1"/>
</dbReference>
<dbReference type="GeneID" id="80513071"/>
<dbReference type="Gene3D" id="2.40.50.140">
    <property type="entry name" value="Nucleic acid-binding proteins"/>
    <property type="match status" value="1"/>
</dbReference>
<sequence>MNIIKKINEANSIWEVIPDLSQEDIESVIIISRDTYYNTGKSLISDEYYDILIDKLKEINPESDILTQIGAPIRGKKVKLPYWMGSMNKIKSENKLIKNWTKNYPGPYVISDKLDGISCLFVMSGDKINLYTRGDGNYGQDISHLLDLVNMSIDDLIDLDDNIAIRGELIMSKKNFNKYSKEMSNARNMVAGIVNSKKQSVNKKHAQDVDFIAYEIIKPEKKPLEQLKQLKKWCLNVVDYDVYKDINSEILDNILQKRKNKSKYEIDGIIVTDNKSYKRNKSGNPDYSFAYKGTTETANVKVIEVLWKPSKDGFIVPRIHFEKVRLSQADLEYTTGFNAKFIVDNKIGPGAIITIIRSGDVIPYITKIVKPAKKASLPENYNYVWDKNGVNIILDDASNNETVIIQRLTKFMREIGVENLSQGIVARLVENGYNTIPKILSITIDDFMSMDGFQKKLATKLYNNLQKSLEDLDLLTLMNASNIFGRGFGEKKLKKILDVYPDIVLQYNKKDLEQWRDNILDIEGFDEITTDHFLEALPEFQKFYKVVTKIINIKPYISTINKSGLFENEIIVFTGFRNKDWQKYIEEEGGRVSGSVSKNTTLVVYNDGEESSAKYQKAKSLGIKTIPKSVFSQQYQL</sequence>
<comment type="catalytic activity">
    <reaction evidence="5">
        <text>NAD(+) + (deoxyribonucleotide)n-3'-hydroxyl + 5'-phospho-(deoxyribonucleotide)m = (deoxyribonucleotide)n+m + AMP + beta-nicotinamide D-nucleotide.</text>
        <dbReference type="EC" id="6.5.1.2"/>
    </reaction>
</comment>
<dbReference type="InterPro" id="IPR001679">
    <property type="entry name" value="DNA_ligase"/>
</dbReference>
<dbReference type="GO" id="GO:0006260">
    <property type="term" value="P:DNA replication"/>
    <property type="evidence" value="ECO:0007669"/>
    <property type="project" value="UniProtKB-KW"/>
</dbReference>
<evidence type="ECO:0000256" key="4">
    <source>
        <dbReference type="ARBA" id="ARBA00023027"/>
    </source>
</evidence>
<dbReference type="Pfam" id="PF00533">
    <property type="entry name" value="BRCT"/>
    <property type="match status" value="1"/>
</dbReference>
<dbReference type="Proteomes" id="UP000241365">
    <property type="component" value="Segment"/>
</dbReference>
<dbReference type="SMART" id="SM00532">
    <property type="entry name" value="LIGANc"/>
    <property type="match status" value="1"/>
</dbReference>
<dbReference type="EMBL" id="KU877344">
    <property type="protein sequence ID" value="ANB50709.1"/>
    <property type="molecule type" value="Genomic_DNA"/>
</dbReference>
<dbReference type="Gene3D" id="3.40.50.10190">
    <property type="entry name" value="BRCT domain"/>
    <property type="match status" value="1"/>
</dbReference>
<dbReference type="GO" id="GO:0003911">
    <property type="term" value="F:DNA ligase (NAD+) activity"/>
    <property type="evidence" value="ECO:0007669"/>
    <property type="project" value="UniProtKB-EC"/>
</dbReference>
<keyword evidence="4" id="KW-0520">NAD</keyword>
<name>A0A167RI14_9VIRU</name>
<dbReference type="SMART" id="SM00292">
    <property type="entry name" value="BRCT"/>
    <property type="match status" value="1"/>
</dbReference>
<keyword evidence="3" id="KW-0235">DNA replication</keyword>
<dbReference type="InterPro" id="IPR013839">
    <property type="entry name" value="DNAligase_adenylation"/>
</dbReference>
<keyword evidence="2" id="KW-0436">Ligase</keyword>
<dbReference type="SUPFAM" id="SSF52113">
    <property type="entry name" value="BRCT domain"/>
    <property type="match status" value="1"/>
</dbReference>
<reference evidence="7 8" key="1">
    <citation type="journal article" date="2016" name="Genome Announc.">
        <title>Complete Genome Sequence of a New Megavirus Family Member Isolated from an Inland Water Lake for the First Time in India.</title>
        <authorList>
            <person name="Chatterjee A."/>
            <person name="Ali F."/>
            <person name="Bange D."/>
            <person name="Kondabagil K."/>
        </authorList>
    </citation>
    <scope>NUCLEOTIDE SEQUENCE [LARGE SCALE GENOMIC DNA]</scope>
    <source>
        <strain evidence="7">1</strain>
    </source>
</reference>
<dbReference type="SUPFAM" id="SSF56091">
    <property type="entry name" value="DNA ligase/mRNA capping enzyme, catalytic domain"/>
    <property type="match status" value="1"/>
</dbReference>
<organism evidence="7 8">
    <name type="scientific">Powai lake megavirus</name>
    <dbReference type="NCBI Taxonomy" id="1842663"/>
    <lineage>
        <taxon>Viruses</taxon>
        <taxon>Varidnaviria</taxon>
        <taxon>Bamfordvirae</taxon>
        <taxon>Nucleocytoviricota</taxon>
        <taxon>Megaviricetes</taxon>
        <taxon>Imitervirales</taxon>
        <taxon>Mimiviridae</taxon>
        <taxon>Megamimivirinae</taxon>
        <taxon>Megavirus</taxon>
        <taxon>Megavirus powaiense</taxon>
    </lineage>
</organism>
<dbReference type="SUPFAM" id="SSF47794">
    <property type="entry name" value="Rad51 N-terminal domain-like"/>
    <property type="match status" value="1"/>
</dbReference>
<dbReference type="InterPro" id="IPR001357">
    <property type="entry name" value="BRCT_dom"/>
</dbReference>
<dbReference type="PROSITE" id="PS50172">
    <property type="entry name" value="BRCT"/>
    <property type="match status" value="1"/>
</dbReference>
<keyword evidence="8" id="KW-1185">Reference proteome</keyword>
<proteinExistence type="predicted"/>
<dbReference type="GO" id="GO:0006281">
    <property type="term" value="P:DNA repair"/>
    <property type="evidence" value="ECO:0007669"/>
    <property type="project" value="InterPro"/>
</dbReference>
<dbReference type="InterPro" id="IPR036420">
    <property type="entry name" value="BRCT_dom_sf"/>
</dbReference>
<evidence type="ECO:0000256" key="1">
    <source>
        <dbReference type="ARBA" id="ARBA00012722"/>
    </source>
</evidence>
<evidence type="ECO:0000256" key="3">
    <source>
        <dbReference type="ARBA" id="ARBA00022705"/>
    </source>
</evidence>
<evidence type="ECO:0000313" key="8">
    <source>
        <dbReference type="Proteomes" id="UP000241365"/>
    </source>
</evidence>
<evidence type="ECO:0000256" key="5">
    <source>
        <dbReference type="ARBA" id="ARBA00034005"/>
    </source>
</evidence>
<evidence type="ECO:0000256" key="2">
    <source>
        <dbReference type="ARBA" id="ARBA00022598"/>
    </source>
</evidence>
<dbReference type="KEGG" id="vg:80513071"/>
<feature type="domain" description="BRCT" evidence="6">
    <location>
        <begin position="561"/>
        <end position="637"/>
    </location>
</feature>
<accession>A0A167RI14</accession>
<dbReference type="InterPro" id="IPR010995">
    <property type="entry name" value="DNA_repair_Rad51/TF_NusA_a-hlx"/>
</dbReference>
<dbReference type="Gene3D" id="3.30.470.30">
    <property type="entry name" value="DNA ligase/mRNA capping enzyme"/>
    <property type="match status" value="1"/>
</dbReference>
<dbReference type="SUPFAM" id="SSF50249">
    <property type="entry name" value="Nucleic acid-binding proteins"/>
    <property type="match status" value="1"/>
</dbReference>
<dbReference type="PIRSF" id="PIRSF001604">
    <property type="entry name" value="LigA"/>
    <property type="match status" value="1"/>
</dbReference>
<evidence type="ECO:0000313" key="7">
    <source>
        <dbReference type="EMBL" id="ANB50709.1"/>
    </source>
</evidence>
<dbReference type="GO" id="GO:0000166">
    <property type="term" value="F:nucleotide binding"/>
    <property type="evidence" value="ECO:0007669"/>
    <property type="project" value="InterPro"/>
</dbReference>
<dbReference type="EC" id="6.5.1.2" evidence="1"/>
<dbReference type="InterPro" id="IPR012340">
    <property type="entry name" value="NA-bd_OB-fold"/>
</dbReference>